<evidence type="ECO:0000256" key="1">
    <source>
        <dbReference type="ARBA" id="ARBA00006484"/>
    </source>
</evidence>
<reference evidence="3 4" key="1">
    <citation type="submission" date="2018-08" db="EMBL/GenBank/DDBJ databases">
        <title>Draft genome sequences of two Aspergillus turcosus clinical strains isolated from bronchoalveolar lavage fluid: one azole-susceptible and the other azole-resistant.</title>
        <authorList>
            <person name="Parent-Michaud M."/>
            <person name="Dufresne P.J."/>
            <person name="Fournier E."/>
            <person name="Martineau C."/>
            <person name="Moreira S."/>
            <person name="Perkins V."/>
            <person name="De Repentigny L."/>
            <person name="Dufresne S.F."/>
        </authorList>
    </citation>
    <scope>NUCLEOTIDE SEQUENCE [LARGE SCALE GENOMIC DNA]</scope>
    <source>
        <strain evidence="3">HMR AF 1038</strain>
    </source>
</reference>
<organism evidence="3 4">
    <name type="scientific">Aspergillus turcosus</name>
    <dbReference type="NCBI Taxonomy" id="1245748"/>
    <lineage>
        <taxon>Eukaryota</taxon>
        <taxon>Fungi</taxon>
        <taxon>Dikarya</taxon>
        <taxon>Ascomycota</taxon>
        <taxon>Pezizomycotina</taxon>
        <taxon>Eurotiomycetes</taxon>
        <taxon>Eurotiomycetidae</taxon>
        <taxon>Eurotiales</taxon>
        <taxon>Aspergillaceae</taxon>
        <taxon>Aspergillus</taxon>
        <taxon>Aspergillus subgen. Fumigati</taxon>
    </lineage>
</organism>
<accession>A0A3R7J1Q5</accession>
<dbReference type="Pfam" id="PF13561">
    <property type="entry name" value="adh_short_C2"/>
    <property type="match status" value="1"/>
</dbReference>
<dbReference type="EMBL" id="NIDN02000175">
    <property type="protein sequence ID" value="RLL94976.1"/>
    <property type="molecule type" value="Genomic_DNA"/>
</dbReference>
<dbReference type="FunFam" id="3.40.50.720:FF:000084">
    <property type="entry name" value="Short-chain dehydrogenase reductase"/>
    <property type="match status" value="2"/>
</dbReference>
<dbReference type="Pfam" id="PF00106">
    <property type="entry name" value="adh_short"/>
    <property type="match status" value="1"/>
</dbReference>
<dbReference type="Proteomes" id="UP000215289">
    <property type="component" value="Unassembled WGS sequence"/>
</dbReference>
<dbReference type="STRING" id="1245748.A0A3R7J1Q5"/>
<dbReference type="PANTHER" id="PTHR42760:SF45">
    <property type="entry name" value="SHORT CHAIN DEHYDROGENASE_REDUCTASE FAMILY PROTEIN, PUTATIVE (AFU_ORTHOLOGUE AFUA_3G09150)-RELATED"/>
    <property type="match status" value="1"/>
</dbReference>
<sequence length="538" mass="56992">MSLDGRVYTITGAASGIGQAVAIRLAELGAAGLAISDLNLKGLEETKNKCSKYNAKVTATKVDVSQNDQIHGWIEATLGEFGRLDGAANVAGIAGGDGETTCATIKTEDWDQMLNVNLRGVMFCMRAQLPHLRSGGAIVNVSSTSGLRGLPHNAAYATSKFGVIGLTESAAGEFGRHGIRVNSLLPGPIDTPIFRDGEAKGLFSSEITSQATCLGRMGKPNEVAKVLCFLLTDDASYVTGGQVGLVTGAGTPYGIGRSLVIQLAKAGAKAVYACDLNTAHFDALKEDVKSTGSDCVVEGFLLDVSSEEQTVALLKKIVKAHGRFDFFFANAGFANYRNLNDIQPQHWDRSISVMTTSCFYAIKYGSQAMAVTSQEKPQPGGSIVLTSSCAAFLGAYADISYTAAKRAVNALVESGSVQLSASNIRVNGFAPGFTRTSILTSSQNAEKGSEYGLKETAKEIQSNHEWFFERAGLRENRQYYYNRLQEAEEMAYLGVFLASDLASSINGQTILADSGFTAAATKEACTGPIPPVKPLELV</sequence>
<dbReference type="GO" id="GO:0006633">
    <property type="term" value="P:fatty acid biosynthetic process"/>
    <property type="evidence" value="ECO:0007669"/>
    <property type="project" value="TreeGrafter"/>
</dbReference>
<evidence type="ECO:0000313" key="4">
    <source>
        <dbReference type="Proteomes" id="UP000215289"/>
    </source>
</evidence>
<dbReference type="GO" id="GO:0044550">
    <property type="term" value="P:secondary metabolite biosynthetic process"/>
    <property type="evidence" value="ECO:0007669"/>
    <property type="project" value="UniProtKB-ARBA"/>
</dbReference>
<dbReference type="PROSITE" id="PS00061">
    <property type="entry name" value="ADH_SHORT"/>
    <property type="match status" value="2"/>
</dbReference>
<keyword evidence="2" id="KW-0521">NADP</keyword>
<gene>
    <name evidence="3" type="ORF">CFD26_104091</name>
</gene>
<dbReference type="InterPro" id="IPR020904">
    <property type="entry name" value="Sc_DH/Rdtase_CS"/>
</dbReference>
<proteinExistence type="inferred from homology"/>
<evidence type="ECO:0000256" key="2">
    <source>
        <dbReference type="ARBA" id="ARBA00022857"/>
    </source>
</evidence>
<comment type="similarity">
    <text evidence="1">Belongs to the short-chain dehydrogenases/reductases (SDR) family.</text>
</comment>
<dbReference type="PRINTS" id="PR00080">
    <property type="entry name" value="SDRFAMILY"/>
</dbReference>
<comment type="caution">
    <text evidence="3">The sequence shown here is derived from an EMBL/GenBank/DDBJ whole genome shotgun (WGS) entry which is preliminary data.</text>
</comment>
<dbReference type="AlphaFoldDB" id="A0A3R7J1Q5"/>
<dbReference type="InterPro" id="IPR002347">
    <property type="entry name" value="SDR_fam"/>
</dbReference>
<dbReference type="OrthoDB" id="1669814at2759"/>
<dbReference type="CDD" id="cd05233">
    <property type="entry name" value="SDR_c"/>
    <property type="match status" value="2"/>
</dbReference>
<dbReference type="Gene3D" id="3.40.50.720">
    <property type="entry name" value="NAD(P)-binding Rossmann-like Domain"/>
    <property type="match status" value="2"/>
</dbReference>
<dbReference type="PRINTS" id="PR00081">
    <property type="entry name" value="GDHRDH"/>
</dbReference>
<dbReference type="InterPro" id="IPR036291">
    <property type="entry name" value="NAD(P)-bd_dom_sf"/>
</dbReference>
<dbReference type="PANTHER" id="PTHR42760">
    <property type="entry name" value="SHORT-CHAIN DEHYDROGENASES/REDUCTASES FAMILY MEMBER"/>
    <property type="match status" value="1"/>
</dbReference>
<dbReference type="GO" id="GO:0016616">
    <property type="term" value="F:oxidoreductase activity, acting on the CH-OH group of donors, NAD or NADP as acceptor"/>
    <property type="evidence" value="ECO:0007669"/>
    <property type="project" value="TreeGrafter"/>
</dbReference>
<keyword evidence="4" id="KW-1185">Reference proteome</keyword>
<evidence type="ECO:0000313" key="3">
    <source>
        <dbReference type="EMBL" id="RLL94976.1"/>
    </source>
</evidence>
<dbReference type="GO" id="GO:0048038">
    <property type="term" value="F:quinone binding"/>
    <property type="evidence" value="ECO:0007669"/>
    <property type="project" value="TreeGrafter"/>
</dbReference>
<name>A0A3R7J1Q5_9EURO</name>
<protein>
    <submittedName>
        <fullName evidence="3">Uncharacterized protein</fullName>
    </submittedName>
</protein>
<dbReference type="SUPFAM" id="SSF51735">
    <property type="entry name" value="NAD(P)-binding Rossmann-fold domains"/>
    <property type="match status" value="2"/>
</dbReference>